<name>A0A9Q3DPJ6_9BASI</name>
<comment type="caution">
    <text evidence="1">The sequence shown here is derived from an EMBL/GenBank/DDBJ whole genome shotgun (WGS) entry which is preliminary data.</text>
</comment>
<evidence type="ECO:0000313" key="2">
    <source>
        <dbReference type="Proteomes" id="UP000765509"/>
    </source>
</evidence>
<evidence type="ECO:0000313" key="1">
    <source>
        <dbReference type="EMBL" id="MBW0506954.1"/>
    </source>
</evidence>
<dbReference type="AlphaFoldDB" id="A0A9Q3DPJ6"/>
<keyword evidence="2" id="KW-1185">Reference proteome</keyword>
<dbReference type="OrthoDB" id="2518550at2759"/>
<reference evidence="1" key="1">
    <citation type="submission" date="2021-03" db="EMBL/GenBank/DDBJ databases">
        <title>Draft genome sequence of rust myrtle Austropuccinia psidii MF-1, a brazilian biotype.</title>
        <authorList>
            <person name="Quecine M.C."/>
            <person name="Pachon D.M.R."/>
            <person name="Bonatelli M.L."/>
            <person name="Correr F.H."/>
            <person name="Franceschini L.M."/>
            <person name="Leite T.F."/>
            <person name="Margarido G.R.A."/>
            <person name="Almeida C.A."/>
            <person name="Ferrarezi J.A."/>
            <person name="Labate C.A."/>
        </authorList>
    </citation>
    <scope>NUCLEOTIDE SEQUENCE</scope>
    <source>
        <strain evidence="1">MF-1</strain>
    </source>
</reference>
<protein>
    <submittedName>
        <fullName evidence="1">Uncharacterized protein</fullName>
    </submittedName>
</protein>
<organism evidence="1 2">
    <name type="scientific">Austropuccinia psidii MF-1</name>
    <dbReference type="NCBI Taxonomy" id="1389203"/>
    <lineage>
        <taxon>Eukaryota</taxon>
        <taxon>Fungi</taxon>
        <taxon>Dikarya</taxon>
        <taxon>Basidiomycota</taxon>
        <taxon>Pucciniomycotina</taxon>
        <taxon>Pucciniomycetes</taxon>
        <taxon>Pucciniales</taxon>
        <taxon>Sphaerophragmiaceae</taxon>
        <taxon>Austropuccinia</taxon>
    </lineage>
</organism>
<sequence length="179" mass="19916">MHKSNIEAPHAHWASSTEISTEVLFGSEIEVITKEQFLNNSSQIAPRLKGMSKYARTPQYLKEKLQEAIELLVADIDWVKSGNTLPPKSHFKIGTMTNISSKRKLKPSNNHAKKKIRQAFQLAPEVDEGECGALCSSAHESNNENPINTKNDHPVEIPEIGGVTNHHANIFPSQNLDTQ</sequence>
<proteinExistence type="predicted"/>
<dbReference type="EMBL" id="AVOT02019428">
    <property type="protein sequence ID" value="MBW0506954.1"/>
    <property type="molecule type" value="Genomic_DNA"/>
</dbReference>
<accession>A0A9Q3DPJ6</accession>
<dbReference type="Proteomes" id="UP000765509">
    <property type="component" value="Unassembled WGS sequence"/>
</dbReference>
<gene>
    <name evidence="1" type="ORF">O181_046669</name>
</gene>